<evidence type="ECO:0000313" key="7">
    <source>
        <dbReference type="Proteomes" id="UP000523821"/>
    </source>
</evidence>
<keyword evidence="3 6" id="KW-0238">DNA-binding</keyword>
<accession>A0A7W9CTS7</accession>
<dbReference type="SUPFAM" id="SSF46785">
    <property type="entry name" value="Winged helix' DNA-binding domain"/>
    <property type="match status" value="1"/>
</dbReference>
<dbReference type="Gene3D" id="1.10.10.10">
    <property type="entry name" value="Winged helix-like DNA-binding domain superfamily/Winged helix DNA-binding domain"/>
    <property type="match status" value="1"/>
</dbReference>
<evidence type="ECO:0000256" key="2">
    <source>
        <dbReference type="ARBA" id="ARBA00023015"/>
    </source>
</evidence>
<dbReference type="GO" id="GO:0005829">
    <property type="term" value="C:cytosol"/>
    <property type="evidence" value="ECO:0007669"/>
    <property type="project" value="TreeGrafter"/>
</dbReference>
<feature type="domain" description="HTH lysR-type" evidence="5">
    <location>
        <begin position="24"/>
        <end position="76"/>
    </location>
</feature>
<dbReference type="InterPro" id="IPR005119">
    <property type="entry name" value="LysR_subst-bd"/>
</dbReference>
<keyword evidence="7" id="KW-1185">Reference proteome</keyword>
<comment type="similarity">
    <text evidence="1">Belongs to the LysR transcriptional regulatory family.</text>
</comment>
<dbReference type="InterPro" id="IPR050950">
    <property type="entry name" value="HTH-type_LysR_regulators"/>
</dbReference>
<dbReference type="GO" id="GO:0003677">
    <property type="term" value="F:DNA binding"/>
    <property type="evidence" value="ECO:0007669"/>
    <property type="project" value="UniProtKB-KW"/>
</dbReference>
<comment type="caution">
    <text evidence="6">The sequence shown here is derived from an EMBL/GenBank/DDBJ whole genome shotgun (WGS) entry which is preliminary data.</text>
</comment>
<dbReference type="Pfam" id="PF03466">
    <property type="entry name" value="LysR_substrate"/>
    <property type="match status" value="1"/>
</dbReference>
<dbReference type="InterPro" id="IPR036388">
    <property type="entry name" value="WH-like_DNA-bd_sf"/>
</dbReference>
<reference evidence="6 7" key="1">
    <citation type="submission" date="2020-08" db="EMBL/GenBank/DDBJ databases">
        <title>Genomic Encyclopedia of Type Strains, Phase IV (KMG-IV): sequencing the most valuable type-strain genomes for metagenomic binning, comparative biology and taxonomic classification.</title>
        <authorList>
            <person name="Goeker M."/>
        </authorList>
    </citation>
    <scope>NUCLEOTIDE SEQUENCE [LARGE SCALE GENOMIC DNA]</scope>
    <source>
        <strain evidence="6 7">DSM 16268</strain>
    </source>
</reference>
<protein>
    <submittedName>
        <fullName evidence="6">DNA-binding transcriptional LysR family regulator</fullName>
    </submittedName>
</protein>
<name>A0A7W9CTS7_9HYPH</name>
<keyword evidence="4" id="KW-0804">Transcription</keyword>
<dbReference type="EMBL" id="JACHOO010000001">
    <property type="protein sequence ID" value="MBB5751277.1"/>
    <property type="molecule type" value="Genomic_DNA"/>
</dbReference>
<evidence type="ECO:0000256" key="4">
    <source>
        <dbReference type="ARBA" id="ARBA00023163"/>
    </source>
</evidence>
<evidence type="ECO:0000256" key="3">
    <source>
        <dbReference type="ARBA" id="ARBA00023125"/>
    </source>
</evidence>
<sequence>MDPAPNRGGLSPAALARVFHTPSLLYFLAVSEELSIRAAARRLHVASSAVARQVMQLEAALGMPLFERQARRLSLTAAGEILLRHARQLAAPLDAAVSELDLLAGLRSGTIRIATVESVGLTLLPRIVASFAGRYPRLHVDIRMAPAAEVIDLVADHEVDMGFTFIARPPRGLDVAIRRDLPIGAVMRPDHPLAANPSPTFAECAAHLVAVPRRGLSIRDVLEPFIEQEPRGKSSFVEVNSIRMLVELAASGRYVAFVTALGIDRDVAEGRIVFRPLSDKGLPLNRFGLVLRAAGSLRFAPAAFFDHAKGFFDTIEGLS</sequence>
<dbReference type="FunFam" id="1.10.10.10:FF:000001">
    <property type="entry name" value="LysR family transcriptional regulator"/>
    <property type="match status" value="1"/>
</dbReference>
<evidence type="ECO:0000313" key="6">
    <source>
        <dbReference type="EMBL" id="MBB5751277.1"/>
    </source>
</evidence>
<organism evidence="6 7">
    <name type="scientific">Prosthecomicrobium pneumaticum</name>
    <dbReference type="NCBI Taxonomy" id="81895"/>
    <lineage>
        <taxon>Bacteria</taxon>
        <taxon>Pseudomonadati</taxon>
        <taxon>Pseudomonadota</taxon>
        <taxon>Alphaproteobacteria</taxon>
        <taxon>Hyphomicrobiales</taxon>
        <taxon>Kaistiaceae</taxon>
        <taxon>Prosthecomicrobium</taxon>
    </lineage>
</organism>
<gene>
    <name evidence="6" type="ORF">GGQ63_000320</name>
</gene>
<evidence type="ECO:0000256" key="1">
    <source>
        <dbReference type="ARBA" id="ARBA00009437"/>
    </source>
</evidence>
<dbReference type="GO" id="GO:0003700">
    <property type="term" value="F:DNA-binding transcription factor activity"/>
    <property type="evidence" value="ECO:0007669"/>
    <property type="project" value="InterPro"/>
</dbReference>
<evidence type="ECO:0000259" key="5">
    <source>
        <dbReference type="PROSITE" id="PS50931"/>
    </source>
</evidence>
<dbReference type="PANTHER" id="PTHR30419">
    <property type="entry name" value="HTH-TYPE TRANSCRIPTIONAL REGULATOR YBHD"/>
    <property type="match status" value="1"/>
</dbReference>
<dbReference type="AlphaFoldDB" id="A0A7W9CTS7"/>
<dbReference type="Proteomes" id="UP000523821">
    <property type="component" value="Unassembled WGS sequence"/>
</dbReference>
<dbReference type="PROSITE" id="PS50931">
    <property type="entry name" value="HTH_LYSR"/>
    <property type="match status" value="1"/>
</dbReference>
<dbReference type="PRINTS" id="PR00039">
    <property type="entry name" value="HTHLYSR"/>
</dbReference>
<dbReference type="Pfam" id="PF00126">
    <property type="entry name" value="HTH_1"/>
    <property type="match status" value="1"/>
</dbReference>
<keyword evidence="2" id="KW-0805">Transcription regulation</keyword>
<dbReference type="PANTHER" id="PTHR30419:SF2">
    <property type="entry name" value="LYSR FAMILY TRANSCRIPTIONAL REGULATOR"/>
    <property type="match status" value="1"/>
</dbReference>
<dbReference type="InterPro" id="IPR000847">
    <property type="entry name" value="LysR_HTH_N"/>
</dbReference>
<dbReference type="RefSeq" id="WP_183851845.1">
    <property type="nucleotide sequence ID" value="NZ_JACHOO010000001.1"/>
</dbReference>
<dbReference type="Gene3D" id="3.40.190.10">
    <property type="entry name" value="Periplasmic binding protein-like II"/>
    <property type="match status" value="2"/>
</dbReference>
<proteinExistence type="inferred from homology"/>
<dbReference type="InterPro" id="IPR036390">
    <property type="entry name" value="WH_DNA-bd_sf"/>
</dbReference>
<dbReference type="SUPFAM" id="SSF53850">
    <property type="entry name" value="Periplasmic binding protein-like II"/>
    <property type="match status" value="1"/>
</dbReference>